<dbReference type="Pfam" id="PF13920">
    <property type="entry name" value="zf-C3HC4_3"/>
    <property type="match status" value="1"/>
</dbReference>
<feature type="transmembrane region" description="Helical" evidence="2">
    <location>
        <begin position="388"/>
        <end position="407"/>
    </location>
</feature>
<feature type="transmembrane region" description="Helical" evidence="2">
    <location>
        <begin position="360"/>
        <end position="381"/>
    </location>
</feature>
<organism evidence="3 4">
    <name type="scientific">Fusarium langsethiae</name>
    <dbReference type="NCBI Taxonomy" id="179993"/>
    <lineage>
        <taxon>Eukaryota</taxon>
        <taxon>Fungi</taxon>
        <taxon>Dikarya</taxon>
        <taxon>Ascomycota</taxon>
        <taxon>Pezizomycotina</taxon>
        <taxon>Sordariomycetes</taxon>
        <taxon>Hypocreomycetidae</taxon>
        <taxon>Hypocreales</taxon>
        <taxon>Nectriaceae</taxon>
        <taxon>Fusarium</taxon>
    </lineage>
</organism>
<dbReference type="GO" id="GO:0016567">
    <property type="term" value="P:protein ubiquitination"/>
    <property type="evidence" value="ECO:0007669"/>
    <property type="project" value="TreeGrafter"/>
</dbReference>
<dbReference type="GO" id="GO:0006511">
    <property type="term" value="P:ubiquitin-dependent protein catabolic process"/>
    <property type="evidence" value="ECO:0007669"/>
    <property type="project" value="TreeGrafter"/>
</dbReference>
<dbReference type="CDD" id="cd16616">
    <property type="entry name" value="mRING-HC-C4C4_Asi1p-like"/>
    <property type="match status" value="1"/>
</dbReference>
<dbReference type="InterPro" id="IPR013083">
    <property type="entry name" value="Znf_RING/FYVE/PHD"/>
</dbReference>
<dbReference type="GO" id="GO:0061630">
    <property type="term" value="F:ubiquitin protein ligase activity"/>
    <property type="evidence" value="ECO:0007669"/>
    <property type="project" value="TreeGrafter"/>
</dbReference>
<dbReference type="PANTHER" id="PTHR22696:SF1">
    <property type="entry name" value="E3 UBIQUITIN-PROTEIN LIGASE RNF26"/>
    <property type="match status" value="1"/>
</dbReference>
<reference evidence="3 4" key="1">
    <citation type="submission" date="2015-04" db="EMBL/GenBank/DDBJ databases">
        <title>The draft genome sequence of Fusarium langsethiae, a T-2/HT-2 mycotoxin producer.</title>
        <authorList>
            <person name="Lysoe E."/>
            <person name="Divon H.H."/>
            <person name="Terzi V."/>
            <person name="Orru L."/>
            <person name="Lamontanara A."/>
            <person name="Kolseth A.-K."/>
            <person name="Frandsen R.J."/>
            <person name="Nielsen K."/>
            <person name="Thrane U."/>
        </authorList>
    </citation>
    <scope>NUCLEOTIDE SEQUENCE [LARGE SCALE GENOMIC DNA]</scope>
    <source>
        <strain evidence="3 4">Fl201059</strain>
    </source>
</reference>
<evidence type="ECO:0000256" key="1">
    <source>
        <dbReference type="SAM" id="MobiDB-lite"/>
    </source>
</evidence>
<feature type="compositionally biased region" description="Polar residues" evidence="1">
    <location>
        <begin position="774"/>
        <end position="790"/>
    </location>
</feature>
<keyword evidence="4" id="KW-1185">Reference proteome</keyword>
<keyword evidence="2" id="KW-0472">Membrane</keyword>
<dbReference type="Proteomes" id="UP000037904">
    <property type="component" value="Unassembled WGS sequence"/>
</dbReference>
<protein>
    <submittedName>
        <fullName evidence="3">Uncharacterized protein</fullName>
    </submittedName>
</protein>
<sequence length="963" mass="106136">MSGDFMPSAPTPLTSFTTNTGLNTASAPISWYNPTAWGFNVTRYAPKLEDLVRAGPRFIKKLGSFTSISDYLDTTPGISDYLPAAAGASAILAEADPTIRNIMEPGLGAFETPGADTATTMPMGRVSVDSARSLGSIFGYATSKWALCCIAMAVILNRTHIFAATRRRLRLRWPTRLLLRIVPIILLVIQARQILQSIQCQTSPNFAELRWGNASKSSDLMFSHRNVFFNSLSSVLLFSASDEESCVAVQMIPSDESGSARNLTGSLSLLWPLFGTFCLSQFLETVSCAVQGRPVAPETGMTLFEQSLAFAEADAAISNQLGWNLFTKTSSADVPASGLGNAIALTRSMVLKRVNTSPEVLLVAFLSSMTHITSHVLGVFGLQAKYRLVSTGFWGLCFMGSIVWAGISFDLDDPSSQSLLRFPTVCIIGFVPHVLVLLGIGMCLLIYGLALLLSTLSPPSTSDMASMSFRQRLVHAHENMQANVSLSSVRITREMDFYTALLRTGFSAISMASEAVYLNEDKGVSLKRRTWLEEERFKEAEELQRKLIVGGLPDSRYDQVGAIGLIPIKGGPTIASNGYARERAAQKIPKGRGERNIRAGIGASERSSRWLMALDFLLSINKLVARISAKSLLWCLAVIRIRYQPAWLLSLAQHPKRMESKDKRKSKSSVPIQAPPSGPSFYSDGSIPKETSSDIEAEFRRARSVQDEDSFDKELYKYWVKNGWWGSTDTSGDFEPNSDDDFDTTSVISLSTAGEGIDDYQAWESDEDNDDGQRTPTQRSPQMTRESTPFQDTPMHIADLARLLHPTNPEEREEALTLSAHLQSDGVMTRAKYRRMEQLQRTRVLAAPGSSLLQPRIDTIQPGRNNKLDLDEEERLLEQLLLSRRQASTARYAETSWEDGGSGLGSEGPQCVVCQSSPRTIIVWPCRCLSLCDDCRVSLAMNNFDKCVCCRREVVSFSRVFVP</sequence>
<dbReference type="PANTHER" id="PTHR22696">
    <property type="entry name" value="E3 UBIQUITIN-PROTEIN LIGASE RNF26"/>
    <property type="match status" value="1"/>
</dbReference>
<feature type="region of interest" description="Disordered" evidence="1">
    <location>
        <begin position="658"/>
        <end position="695"/>
    </location>
</feature>
<dbReference type="Gene3D" id="3.30.40.10">
    <property type="entry name" value="Zinc/RING finger domain, C3HC4 (zinc finger)"/>
    <property type="match status" value="1"/>
</dbReference>
<comment type="caution">
    <text evidence="3">The sequence shown here is derived from an EMBL/GenBank/DDBJ whole genome shotgun (WGS) entry which is preliminary data.</text>
</comment>
<feature type="transmembrane region" description="Helical" evidence="2">
    <location>
        <begin position="137"/>
        <end position="156"/>
    </location>
</feature>
<dbReference type="OrthoDB" id="66726at2759"/>
<dbReference type="AlphaFoldDB" id="A0A0M9F2Z8"/>
<keyword evidence="2" id="KW-1133">Transmembrane helix</keyword>
<gene>
    <name evidence="3" type="ORF">FLAG1_02057</name>
</gene>
<evidence type="ECO:0000313" key="3">
    <source>
        <dbReference type="EMBL" id="KPA45078.1"/>
    </source>
</evidence>
<name>A0A0M9F2Z8_FUSLA</name>
<proteinExistence type="predicted"/>
<keyword evidence="2" id="KW-0812">Transmembrane</keyword>
<feature type="region of interest" description="Disordered" evidence="1">
    <location>
        <begin position="751"/>
        <end position="790"/>
    </location>
</feature>
<dbReference type="EMBL" id="JXCE01000018">
    <property type="protein sequence ID" value="KPA45078.1"/>
    <property type="molecule type" value="Genomic_DNA"/>
</dbReference>
<evidence type="ECO:0000256" key="2">
    <source>
        <dbReference type="SAM" id="Phobius"/>
    </source>
</evidence>
<feature type="transmembrane region" description="Helical" evidence="2">
    <location>
        <begin position="427"/>
        <end position="453"/>
    </location>
</feature>
<accession>A0A0M9F2Z8</accession>
<evidence type="ECO:0000313" key="4">
    <source>
        <dbReference type="Proteomes" id="UP000037904"/>
    </source>
</evidence>